<reference evidence="3" key="1">
    <citation type="submission" date="2022-07" db="EMBL/GenBank/DDBJ databases">
        <title>Phylogenomic reconstructions and comparative analyses of Kickxellomycotina fungi.</title>
        <authorList>
            <person name="Reynolds N.K."/>
            <person name="Stajich J.E."/>
            <person name="Barry K."/>
            <person name="Grigoriev I.V."/>
            <person name="Crous P."/>
            <person name="Smith M.E."/>
        </authorList>
    </citation>
    <scope>NUCLEOTIDE SEQUENCE</scope>
    <source>
        <strain evidence="3">NBRC 32514</strain>
    </source>
</reference>
<dbReference type="OrthoDB" id="415411at2759"/>
<dbReference type="Gene3D" id="3.30.1360.180">
    <property type="match status" value="1"/>
</dbReference>
<evidence type="ECO:0000313" key="3">
    <source>
        <dbReference type="EMBL" id="KAJ1723548.1"/>
    </source>
</evidence>
<dbReference type="Gene3D" id="3.40.720.10">
    <property type="entry name" value="Alkaline Phosphatase, subunit A"/>
    <property type="match status" value="1"/>
</dbReference>
<keyword evidence="2" id="KW-0472">Membrane</keyword>
<keyword evidence="2" id="KW-1133">Transmembrane helix</keyword>
<dbReference type="Proteomes" id="UP001149813">
    <property type="component" value="Unassembled WGS sequence"/>
</dbReference>
<dbReference type="PANTHER" id="PTHR10151:SF120">
    <property type="entry name" value="BIS(5'-ADENOSYL)-TRIPHOSPHATASE"/>
    <property type="match status" value="1"/>
</dbReference>
<keyword evidence="4" id="KW-1185">Reference proteome</keyword>
<dbReference type="SUPFAM" id="SSF53649">
    <property type="entry name" value="Alkaline phosphatase-like"/>
    <property type="match status" value="1"/>
</dbReference>
<feature type="region of interest" description="Disordered" evidence="1">
    <location>
        <begin position="1"/>
        <end position="28"/>
    </location>
</feature>
<dbReference type="GO" id="GO:0009141">
    <property type="term" value="P:nucleoside triphosphate metabolic process"/>
    <property type="evidence" value="ECO:0007669"/>
    <property type="project" value="TreeGrafter"/>
</dbReference>
<dbReference type="GO" id="GO:0017111">
    <property type="term" value="F:ribonucleoside triphosphate phosphatase activity"/>
    <property type="evidence" value="ECO:0007669"/>
    <property type="project" value="TreeGrafter"/>
</dbReference>
<evidence type="ECO:0008006" key="5">
    <source>
        <dbReference type="Google" id="ProtNLM"/>
    </source>
</evidence>
<dbReference type="CDD" id="cd16018">
    <property type="entry name" value="Enpp"/>
    <property type="match status" value="1"/>
</dbReference>
<protein>
    <recommendedName>
        <fullName evidence="5">Phosphodiest-domain-containing protein</fullName>
    </recommendedName>
</protein>
<keyword evidence="2" id="KW-0812">Transmembrane</keyword>
<dbReference type="InterPro" id="IPR017850">
    <property type="entry name" value="Alkaline_phosphatase_core_sf"/>
</dbReference>
<feature type="transmembrane region" description="Helical" evidence="2">
    <location>
        <begin position="34"/>
        <end position="60"/>
    </location>
</feature>
<organism evidence="3 4">
    <name type="scientific">Coemansia erecta</name>
    <dbReference type="NCBI Taxonomy" id="147472"/>
    <lineage>
        <taxon>Eukaryota</taxon>
        <taxon>Fungi</taxon>
        <taxon>Fungi incertae sedis</taxon>
        <taxon>Zoopagomycota</taxon>
        <taxon>Kickxellomycotina</taxon>
        <taxon>Kickxellomycetes</taxon>
        <taxon>Kickxellales</taxon>
        <taxon>Kickxellaceae</taxon>
        <taxon>Coemansia</taxon>
    </lineage>
</organism>
<evidence type="ECO:0000256" key="1">
    <source>
        <dbReference type="SAM" id="MobiDB-lite"/>
    </source>
</evidence>
<dbReference type="InterPro" id="IPR002591">
    <property type="entry name" value="Phosphodiest/P_Trfase"/>
</dbReference>
<proteinExistence type="predicted"/>
<sequence>MPSRSEKATAGLLDSSSSSSGRQRQAGENRRGMVLVRSLGVLLLSIPVLLLLMCSGIYLFGSECPEMADRARRPAHEYLSLYPTANHAGGAHTDGLLSNGTHMFRPTVILVSIDGFRADYLDRGLSPSLVHLGKQGLRADYMVPSFPSSTFPNHYTIATGLYPGSHGIVSNVFYDSQLNDTFVYKDSKKNIESKWWEGGEPIWVTAEMQGVKAGIDMWPGSTAVIKGYKPSYVIPYADRVHPTEKTQQILEWLDMPLEKRPAFLATYMPEVDSAAHSLGPDARKVNEAIQMVDEALGDLWKAIEQRNLTNVVNLMVVSDHGMAASRAQTNAIYLDDIIDVRRLRGLYGWPLGGIEPLDLADVPLFYQQLKAASEGQPWAVYLREDLPKRFHYAHATRVAPIYIIPEVPYYVTTRDNDKFHSEQMPPRRAMEGRVMGAHGYDNLHPLMRAMFVAVGPAFRERSVSPPPGIRFAFVSDSASASTNTTAAPDSNVQIERVHGGDKVSDMEAEQDYLDLVRSALVASEQHGQRYRAEYDGLWGDAGVDAKTVGNVRHPPFENVELYGLMARILGIEPAPNNGTAEFSRWWLRA</sequence>
<dbReference type="Pfam" id="PF01663">
    <property type="entry name" value="Phosphodiest"/>
    <property type="match status" value="1"/>
</dbReference>
<gene>
    <name evidence="3" type="ORF">LPJ53_002117</name>
</gene>
<dbReference type="AlphaFoldDB" id="A0A9W7Y3Z0"/>
<evidence type="ECO:0000256" key="2">
    <source>
        <dbReference type="SAM" id="Phobius"/>
    </source>
</evidence>
<dbReference type="PANTHER" id="PTHR10151">
    <property type="entry name" value="ECTONUCLEOTIDE PYROPHOSPHATASE/PHOSPHODIESTERASE"/>
    <property type="match status" value="1"/>
</dbReference>
<comment type="caution">
    <text evidence="3">The sequence shown here is derived from an EMBL/GenBank/DDBJ whole genome shotgun (WGS) entry which is preliminary data.</text>
</comment>
<dbReference type="EMBL" id="JANBOJ010000062">
    <property type="protein sequence ID" value="KAJ1723548.1"/>
    <property type="molecule type" value="Genomic_DNA"/>
</dbReference>
<evidence type="ECO:0000313" key="4">
    <source>
        <dbReference type="Proteomes" id="UP001149813"/>
    </source>
</evidence>
<accession>A0A9W7Y3Z0</accession>
<name>A0A9W7Y3Z0_9FUNG</name>
<dbReference type="GO" id="GO:0047429">
    <property type="term" value="F:nucleoside triphosphate diphosphatase activity"/>
    <property type="evidence" value="ECO:0007669"/>
    <property type="project" value="TreeGrafter"/>
</dbReference>